<dbReference type="InParanoid" id="A2EIQ8"/>
<evidence type="ECO:0000259" key="5">
    <source>
        <dbReference type="Pfam" id="PF00881"/>
    </source>
</evidence>
<evidence type="ECO:0000313" key="7">
    <source>
        <dbReference type="Proteomes" id="UP000001542"/>
    </source>
</evidence>
<dbReference type="Gene3D" id="3.40.109.10">
    <property type="entry name" value="NADH Oxidase"/>
    <property type="match status" value="1"/>
</dbReference>
<dbReference type="InterPro" id="IPR000415">
    <property type="entry name" value="Nitroreductase-like"/>
</dbReference>
<keyword evidence="4" id="KW-0560">Oxidoreductase</keyword>
<proteinExistence type="inferred from homology"/>
<dbReference type="InterPro" id="IPR050627">
    <property type="entry name" value="Nitroreductase/BluB"/>
</dbReference>
<keyword evidence="7" id="KW-1185">Reference proteome</keyword>
<feature type="domain" description="Nitroreductase" evidence="5">
    <location>
        <begin position="16"/>
        <end position="190"/>
    </location>
</feature>
<dbReference type="PANTHER" id="PTHR23026:SF90">
    <property type="entry name" value="IODOTYROSINE DEIODINASE 1"/>
    <property type="match status" value="1"/>
</dbReference>
<evidence type="ECO:0000256" key="4">
    <source>
        <dbReference type="ARBA" id="ARBA00023002"/>
    </source>
</evidence>
<dbReference type="RefSeq" id="XP_001319708.1">
    <property type="nucleotide sequence ID" value="XM_001319673.1"/>
</dbReference>
<gene>
    <name evidence="6" type="ORF">TVAG_499730</name>
</gene>
<dbReference type="OrthoDB" id="10265662at2759"/>
<dbReference type="Proteomes" id="UP000001542">
    <property type="component" value="Unassembled WGS sequence"/>
</dbReference>
<comment type="similarity">
    <text evidence="1">Belongs to the nitroreductase family.</text>
</comment>
<dbReference type="Pfam" id="PF00881">
    <property type="entry name" value="Nitroreductase"/>
    <property type="match status" value="1"/>
</dbReference>
<dbReference type="CDD" id="cd02062">
    <property type="entry name" value="Nitro_FMN_reductase"/>
    <property type="match status" value="1"/>
</dbReference>
<dbReference type="SUPFAM" id="SSF55469">
    <property type="entry name" value="FMN-dependent nitroreductase-like"/>
    <property type="match status" value="1"/>
</dbReference>
<evidence type="ECO:0000256" key="3">
    <source>
        <dbReference type="ARBA" id="ARBA00022643"/>
    </source>
</evidence>
<protein>
    <submittedName>
        <fullName evidence="6">Nitroreductase family protein</fullName>
    </submittedName>
</protein>
<dbReference type="VEuPathDB" id="TrichDB:TVAG_499730"/>
<keyword evidence="3" id="KW-0288">FMN</keyword>
<dbReference type="GO" id="GO:0016491">
    <property type="term" value="F:oxidoreductase activity"/>
    <property type="evidence" value="ECO:0000318"/>
    <property type="project" value="GO_Central"/>
</dbReference>
<dbReference type="EMBL" id="DS113399">
    <property type="protein sequence ID" value="EAY07485.1"/>
    <property type="molecule type" value="Genomic_DNA"/>
</dbReference>
<dbReference type="SMR" id="A2EIQ8"/>
<reference evidence="6" key="2">
    <citation type="journal article" date="2007" name="Science">
        <title>Draft genome sequence of the sexually transmitted pathogen Trichomonas vaginalis.</title>
        <authorList>
            <person name="Carlton J.M."/>
            <person name="Hirt R.P."/>
            <person name="Silva J.C."/>
            <person name="Delcher A.L."/>
            <person name="Schatz M."/>
            <person name="Zhao Q."/>
            <person name="Wortman J.R."/>
            <person name="Bidwell S.L."/>
            <person name="Alsmark U.C.M."/>
            <person name="Besteiro S."/>
            <person name="Sicheritz-Ponten T."/>
            <person name="Noel C.J."/>
            <person name="Dacks J.B."/>
            <person name="Foster P.G."/>
            <person name="Simillion C."/>
            <person name="Van de Peer Y."/>
            <person name="Miranda-Saavedra D."/>
            <person name="Barton G.J."/>
            <person name="Westrop G.D."/>
            <person name="Mueller S."/>
            <person name="Dessi D."/>
            <person name="Fiori P.L."/>
            <person name="Ren Q."/>
            <person name="Paulsen I."/>
            <person name="Zhang H."/>
            <person name="Bastida-Corcuera F.D."/>
            <person name="Simoes-Barbosa A."/>
            <person name="Brown M.T."/>
            <person name="Hayes R.D."/>
            <person name="Mukherjee M."/>
            <person name="Okumura C.Y."/>
            <person name="Schneider R."/>
            <person name="Smith A.J."/>
            <person name="Vanacova S."/>
            <person name="Villalvazo M."/>
            <person name="Haas B.J."/>
            <person name="Pertea M."/>
            <person name="Feldblyum T.V."/>
            <person name="Utterback T.R."/>
            <person name="Shu C.L."/>
            <person name="Osoegawa K."/>
            <person name="de Jong P.J."/>
            <person name="Hrdy I."/>
            <person name="Horvathova L."/>
            <person name="Zubacova Z."/>
            <person name="Dolezal P."/>
            <person name="Malik S.B."/>
            <person name="Logsdon J.M. Jr."/>
            <person name="Henze K."/>
            <person name="Gupta A."/>
            <person name="Wang C.C."/>
            <person name="Dunne R.L."/>
            <person name="Upcroft J.A."/>
            <person name="Upcroft P."/>
            <person name="White O."/>
            <person name="Salzberg S.L."/>
            <person name="Tang P."/>
            <person name="Chiu C.-H."/>
            <person name="Lee Y.-S."/>
            <person name="Embley T.M."/>
            <person name="Coombs G.H."/>
            <person name="Mottram J.C."/>
            <person name="Tachezy J."/>
            <person name="Fraser-Liggett C.M."/>
            <person name="Johnson P.J."/>
        </authorList>
    </citation>
    <scope>NUCLEOTIDE SEQUENCE [LARGE SCALE GENOMIC DNA]</scope>
    <source>
        <strain evidence="6">G3</strain>
    </source>
</reference>
<dbReference type="InterPro" id="IPR029479">
    <property type="entry name" value="Nitroreductase"/>
</dbReference>
<evidence type="ECO:0000256" key="1">
    <source>
        <dbReference type="ARBA" id="ARBA00007118"/>
    </source>
</evidence>
<keyword evidence="2" id="KW-0285">Flavoprotein</keyword>
<accession>A2EIQ8</accession>
<dbReference type="KEGG" id="tva:4765376"/>
<dbReference type="VEuPathDB" id="TrichDB:TVAGG3_0959810"/>
<dbReference type="AlphaFoldDB" id="A2EIQ8"/>
<evidence type="ECO:0000256" key="2">
    <source>
        <dbReference type="ARBA" id="ARBA00022630"/>
    </source>
</evidence>
<evidence type="ECO:0000313" key="6">
    <source>
        <dbReference type="EMBL" id="EAY07485.1"/>
    </source>
</evidence>
<organism evidence="6 7">
    <name type="scientific">Trichomonas vaginalis (strain ATCC PRA-98 / G3)</name>
    <dbReference type="NCBI Taxonomy" id="412133"/>
    <lineage>
        <taxon>Eukaryota</taxon>
        <taxon>Metamonada</taxon>
        <taxon>Parabasalia</taxon>
        <taxon>Trichomonadida</taxon>
        <taxon>Trichomonadidae</taxon>
        <taxon>Trichomonas</taxon>
    </lineage>
</organism>
<name>A2EIQ8_TRIV3</name>
<sequence length="214" mass="24301">MSSEQASHMSFYEAVEKRRMVCDFQDKEVPEAVLKRIIDAGLKAPTYDHLRNWEFIIVKDPKDKKHALQFIEQSTPAQLKILEETLSKGSAQEKMYSIAMPRQYSMLYNASYIVFPFFKSTPDLMHPTCVSSLNPISSIWCVIENIFLAATAEGLACSMRIPVGEEGPNVAKAIGAPDDYLLPCYLGIGYPLEDRPKIEQIQFTAEQKVHYGKW</sequence>
<reference evidence="6" key="1">
    <citation type="submission" date="2006-10" db="EMBL/GenBank/DDBJ databases">
        <authorList>
            <person name="Amadeo P."/>
            <person name="Zhao Q."/>
            <person name="Wortman J."/>
            <person name="Fraser-Liggett C."/>
            <person name="Carlton J."/>
        </authorList>
    </citation>
    <scope>NUCLEOTIDE SEQUENCE</scope>
    <source>
        <strain evidence="6">G3</strain>
    </source>
</reference>
<dbReference type="PANTHER" id="PTHR23026">
    <property type="entry name" value="NADPH NITROREDUCTASE"/>
    <property type="match status" value="1"/>
</dbReference>